<keyword evidence="1" id="KW-0472">Membrane</keyword>
<organism evidence="2 3">
    <name type="scientific">Phenylobacterium kunshanense</name>
    <dbReference type="NCBI Taxonomy" id="1445034"/>
    <lineage>
        <taxon>Bacteria</taxon>
        <taxon>Pseudomonadati</taxon>
        <taxon>Pseudomonadota</taxon>
        <taxon>Alphaproteobacteria</taxon>
        <taxon>Caulobacterales</taxon>
        <taxon>Caulobacteraceae</taxon>
        <taxon>Phenylobacterium</taxon>
    </lineage>
</organism>
<keyword evidence="1" id="KW-0812">Transmembrane</keyword>
<feature type="transmembrane region" description="Helical" evidence="1">
    <location>
        <begin position="29"/>
        <end position="52"/>
    </location>
</feature>
<keyword evidence="1" id="KW-1133">Transmembrane helix</keyword>
<name>A0A328BE37_9CAUL</name>
<evidence type="ECO:0000313" key="2">
    <source>
        <dbReference type="EMBL" id="RAK64999.1"/>
    </source>
</evidence>
<keyword evidence="3" id="KW-1185">Reference proteome</keyword>
<reference evidence="2 3" key="1">
    <citation type="submission" date="2018-05" db="EMBL/GenBank/DDBJ databases">
        <authorList>
            <person name="Lanie J.A."/>
            <person name="Ng W.-L."/>
            <person name="Kazmierczak K.M."/>
            <person name="Andrzejewski T.M."/>
            <person name="Davidsen T.M."/>
            <person name="Wayne K.J."/>
            <person name="Tettelin H."/>
            <person name="Glass J.I."/>
            <person name="Rusch D."/>
            <person name="Podicherti R."/>
            <person name="Tsui H.-C.T."/>
            <person name="Winkler M.E."/>
        </authorList>
    </citation>
    <scope>NUCLEOTIDE SEQUENCE [LARGE SCALE GENOMIC DNA]</scope>
    <source>
        <strain evidence="2 3">BUT-10</strain>
    </source>
</reference>
<dbReference type="EMBL" id="QFYS01000005">
    <property type="protein sequence ID" value="RAK64999.1"/>
    <property type="molecule type" value="Genomic_DNA"/>
</dbReference>
<dbReference type="RefSeq" id="WP_111276537.1">
    <property type="nucleotide sequence ID" value="NZ_QFYS01000005.1"/>
</dbReference>
<proteinExistence type="predicted"/>
<dbReference type="AlphaFoldDB" id="A0A328BE37"/>
<evidence type="ECO:0000313" key="3">
    <source>
        <dbReference type="Proteomes" id="UP000249524"/>
    </source>
</evidence>
<dbReference type="Proteomes" id="UP000249524">
    <property type="component" value="Unassembled WGS sequence"/>
</dbReference>
<protein>
    <submittedName>
        <fullName evidence="2">Uncharacterized protein</fullName>
    </submittedName>
</protein>
<gene>
    <name evidence="2" type="ORF">DJ019_13430</name>
</gene>
<evidence type="ECO:0000256" key="1">
    <source>
        <dbReference type="SAM" id="Phobius"/>
    </source>
</evidence>
<accession>A0A328BE37</accession>
<comment type="caution">
    <text evidence="2">The sequence shown here is derived from an EMBL/GenBank/DDBJ whole genome shotgun (WGS) entry which is preliminary data.</text>
</comment>
<sequence length="80" mass="8320">MPGITFETKRSQPVAPAAVDQPMEILKPFMLLACAAFTVGFVGYWALVGALAPAGGQADTLWPAQVAAPITPDLASARHV</sequence>